<dbReference type="AlphaFoldDB" id="A0AAV2P6D5"/>
<organism evidence="1 2">
    <name type="scientific">Lasius platythorax</name>
    <dbReference type="NCBI Taxonomy" id="488582"/>
    <lineage>
        <taxon>Eukaryota</taxon>
        <taxon>Metazoa</taxon>
        <taxon>Ecdysozoa</taxon>
        <taxon>Arthropoda</taxon>
        <taxon>Hexapoda</taxon>
        <taxon>Insecta</taxon>
        <taxon>Pterygota</taxon>
        <taxon>Neoptera</taxon>
        <taxon>Endopterygota</taxon>
        <taxon>Hymenoptera</taxon>
        <taxon>Apocrita</taxon>
        <taxon>Aculeata</taxon>
        <taxon>Formicoidea</taxon>
        <taxon>Formicidae</taxon>
        <taxon>Formicinae</taxon>
        <taxon>Lasius</taxon>
        <taxon>Lasius</taxon>
    </lineage>
</organism>
<protein>
    <submittedName>
        <fullName evidence="1">Uncharacterized protein</fullName>
    </submittedName>
</protein>
<gene>
    <name evidence="1" type="ORF">LPLAT_LOCUS12029</name>
</gene>
<keyword evidence="2" id="KW-1185">Reference proteome</keyword>
<evidence type="ECO:0000313" key="2">
    <source>
        <dbReference type="Proteomes" id="UP001497644"/>
    </source>
</evidence>
<reference evidence="1" key="1">
    <citation type="submission" date="2024-04" db="EMBL/GenBank/DDBJ databases">
        <authorList>
            <consortium name="Molecular Ecology Group"/>
        </authorList>
    </citation>
    <scope>NUCLEOTIDE SEQUENCE</scope>
</reference>
<evidence type="ECO:0000313" key="1">
    <source>
        <dbReference type="EMBL" id="CAL1686685.1"/>
    </source>
</evidence>
<sequence length="132" mass="14323">MVYRETSAQDVTSQRATLPPFSTATLLSLDRITGGKALSPPHPVSCHPLLPHEKLSSTLSTHSIRNTAVETARADAFETNASCLTAGLRGAVGWRLLGEIFGENRTERETKGWGLEGKYFGVFSDKPSSTFE</sequence>
<accession>A0AAV2P6D5</accession>
<dbReference type="EMBL" id="OZ034830">
    <property type="protein sequence ID" value="CAL1686685.1"/>
    <property type="molecule type" value="Genomic_DNA"/>
</dbReference>
<dbReference type="Proteomes" id="UP001497644">
    <property type="component" value="Chromosome 7"/>
</dbReference>
<name>A0AAV2P6D5_9HYME</name>
<proteinExistence type="predicted"/>